<dbReference type="InterPro" id="IPR006860">
    <property type="entry name" value="FecR"/>
</dbReference>
<dbReference type="Gene3D" id="2.60.120.1440">
    <property type="match status" value="1"/>
</dbReference>
<evidence type="ECO:0000259" key="1">
    <source>
        <dbReference type="Pfam" id="PF04773"/>
    </source>
</evidence>
<dbReference type="eggNOG" id="COG3712">
    <property type="taxonomic scope" value="Bacteria"/>
</dbReference>
<evidence type="ECO:0000313" key="2">
    <source>
        <dbReference type="EMBL" id="ADB18587.1"/>
    </source>
</evidence>
<dbReference type="Pfam" id="PF13385">
    <property type="entry name" value="Laminin_G_3"/>
    <property type="match status" value="1"/>
</dbReference>
<organism evidence="2 3">
    <name type="scientific">Pirellula staleyi (strain ATCC 27377 / DSM 6068 / ICPB 4128)</name>
    <name type="common">Pirella staleyi</name>
    <dbReference type="NCBI Taxonomy" id="530564"/>
    <lineage>
        <taxon>Bacteria</taxon>
        <taxon>Pseudomonadati</taxon>
        <taxon>Planctomycetota</taxon>
        <taxon>Planctomycetia</taxon>
        <taxon>Pirellulales</taxon>
        <taxon>Pirellulaceae</taxon>
        <taxon>Pirellula</taxon>
    </lineage>
</organism>
<accession>D2R1X6</accession>
<dbReference type="InterPro" id="IPR013320">
    <property type="entry name" value="ConA-like_dom_sf"/>
</dbReference>
<dbReference type="PANTHER" id="PTHR38731">
    <property type="entry name" value="LIPL45-RELATED LIPOPROTEIN-RELATED"/>
    <property type="match status" value="1"/>
</dbReference>
<dbReference type="Pfam" id="PF04773">
    <property type="entry name" value="FecR"/>
    <property type="match status" value="1"/>
</dbReference>
<name>D2R1X6_PIRSD</name>
<keyword evidence="3" id="KW-1185">Reference proteome</keyword>
<feature type="domain" description="FecR protein" evidence="1">
    <location>
        <begin position="177"/>
        <end position="279"/>
    </location>
</feature>
<proteinExistence type="predicted"/>
<dbReference type="HOGENOM" id="CLU_381659_0_0_0"/>
<dbReference type="Proteomes" id="UP000001887">
    <property type="component" value="Chromosome"/>
</dbReference>
<gene>
    <name evidence="2" type="ordered locus">Psta_3933</name>
</gene>
<dbReference type="OrthoDB" id="9814380at2"/>
<dbReference type="EMBL" id="CP001848">
    <property type="protein sequence ID" value="ADB18587.1"/>
    <property type="molecule type" value="Genomic_DNA"/>
</dbReference>
<dbReference type="AlphaFoldDB" id="D2R1X6"/>
<evidence type="ECO:0000313" key="3">
    <source>
        <dbReference type="Proteomes" id="UP000001887"/>
    </source>
</evidence>
<dbReference type="Gene3D" id="2.60.120.200">
    <property type="match status" value="1"/>
</dbReference>
<sequence>MGTSPTSSPHQPEFALLRDRFIENPAGLADAELDRLIALLREEPARAVELREQLMVGDLLGQKLGIDRKKFLAQVNQRIGDFERGEQEIYDQVADLRALAEAELERPPAPPPQSVWIKTFAVLAAILLLGITVGVVQYLPANSRQVAVVEAAVGDVKVTRGAESLAVTPGLVISTGDTIAVADNSSLRLKYGNNLQRNTWTYVNVAGGSQIQIDADPKTQAKRVVIERGDLFADVAAQRQGAPMIFTTPHALATVLGTQLRLVVEGDATRLDVTEGVVQFTHKSAGKSYAVEARKFGVASENSLTMRDLQWPEDRTDVAFLFEGADRETIVRNPENNNFWENPLESKLAASVTNSSSLLLAGGSFQSADAGRDIASVLRGAGKFSLEISLAADQSRLVTPGIIMAMLEPGGGKNFSLEQQGAELMLYLRTTGVAAEQAVNLGAIEADVPTHLAITYESGNLVWYRNGSFAGSTKEITGDLKNWGDGTLIFGSDLTGMRTWRGVISIAAIYSRNLDARQLARNELDSRVLHGHKLSTECWTNFLPRSDDDQTRLENAPRSMWKPTEAGVSATTADAVFMTLPSPKGSVVDARCDFISRVEPYEVHWNWTLEGEPLEVILRQGGDDELLYSGELAECQPVADQGLLPQLVASEPIYMELLIHPEMDSVVLEVLVNGQSRLLAHLPLSGMTPGKPFTGGQDPLKIVFPQGRVDVQSLKMRDNSPLFAP</sequence>
<reference evidence="2 3" key="1">
    <citation type="journal article" date="2009" name="Stand. Genomic Sci.">
        <title>Complete genome sequence of Pirellula staleyi type strain (ATCC 27377).</title>
        <authorList>
            <person name="Clum A."/>
            <person name="Tindall B.J."/>
            <person name="Sikorski J."/>
            <person name="Ivanova N."/>
            <person name="Mavrommatis K."/>
            <person name="Lucas S."/>
            <person name="Glavina del Rio T."/>
            <person name="Nolan M."/>
            <person name="Chen F."/>
            <person name="Tice H."/>
            <person name="Pitluck S."/>
            <person name="Cheng J.F."/>
            <person name="Chertkov O."/>
            <person name="Brettin T."/>
            <person name="Han C."/>
            <person name="Detter J.C."/>
            <person name="Kuske C."/>
            <person name="Bruce D."/>
            <person name="Goodwin L."/>
            <person name="Ovchinikova G."/>
            <person name="Pati A."/>
            <person name="Mikhailova N."/>
            <person name="Chen A."/>
            <person name="Palaniappan K."/>
            <person name="Land M."/>
            <person name="Hauser L."/>
            <person name="Chang Y.J."/>
            <person name="Jeffries C.D."/>
            <person name="Chain P."/>
            <person name="Rohde M."/>
            <person name="Goker M."/>
            <person name="Bristow J."/>
            <person name="Eisen J.A."/>
            <person name="Markowitz V."/>
            <person name="Hugenholtz P."/>
            <person name="Kyrpides N.C."/>
            <person name="Klenk H.P."/>
            <person name="Lapidus A."/>
        </authorList>
    </citation>
    <scope>NUCLEOTIDE SEQUENCE [LARGE SCALE GENOMIC DNA]</scope>
    <source>
        <strain evidence="3">ATCC 27377 / DSM 6068 / ICPB 4128</strain>
    </source>
</reference>
<dbReference type="SUPFAM" id="SSF49899">
    <property type="entry name" value="Concanavalin A-like lectins/glucanases"/>
    <property type="match status" value="1"/>
</dbReference>
<dbReference type="KEGG" id="psl:Psta_3933"/>
<protein>
    <submittedName>
        <fullName evidence="2">Anti-FecI sigma factor, FecR</fullName>
    </submittedName>
</protein>